<dbReference type="InterPro" id="IPR033373">
    <property type="entry name" value="SKAP"/>
</dbReference>
<dbReference type="Proteomes" id="UP000694380">
    <property type="component" value="Unplaced"/>
</dbReference>
<dbReference type="GO" id="GO:0051988">
    <property type="term" value="P:regulation of attachment of spindle microtubules to kinetochore"/>
    <property type="evidence" value="ECO:0007669"/>
    <property type="project" value="InterPro"/>
</dbReference>
<reference evidence="3" key="2">
    <citation type="submission" date="2025-09" db="UniProtKB">
        <authorList>
            <consortium name="Ensembl"/>
        </authorList>
    </citation>
    <scope>IDENTIFICATION</scope>
</reference>
<evidence type="ECO:0000313" key="3">
    <source>
        <dbReference type="Ensembl" id="ENSCPBP00000018906.1"/>
    </source>
</evidence>
<keyword evidence="4" id="KW-1185">Reference proteome</keyword>
<feature type="region of interest" description="Disordered" evidence="2">
    <location>
        <begin position="153"/>
        <end position="189"/>
    </location>
</feature>
<organism evidence="3 4">
    <name type="scientific">Chrysemys picta bellii</name>
    <name type="common">Western painted turtle</name>
    <name type="synonym">Emys bellii</name>
    <dbReference type="NCBI Taxonomy" id="8478"/>
    <lineage>
        <taxon>Eukaryota</taxon>
        <taxon>Metazoa</taxon>
        <taxon>Chordata</taxon>
        <taxon>Craniata</taxon>
        <taxon>Vertebrata</taxon>
        <taxon>Euteleostomi</taxon>
        <taxon>Archelosauria</taxon>
        <taxon>Testudinata</taxon>
        <taxon>Testudines</taxon>
        <taxon>Cryptodira</taxon>
        <taxon>Durocryptodira</taxon>
        <taxon>Testudinoidea</taxon>
        <taxon>Emydidae</taxon>
        <taxon>Chrysemys</taxon>
    </lineage>
</organism>
<dbReference type="GO" id="GO:0000776">
    <property type="term" value="C:kinetochore"/>
    <property type="evidence" value="ECO:0007669"/>
    <property type="project" value="InterPro"/>
</dbReference>
<gene>
    <name evidence="3" type="primary">KNSTRN</name>
</gene>
<dbReference type="GO" id="GO:0035371">
    <property type="term" value="C:microtubule plus-end"/>
    <property type="evidence" value="ECO:0007669"/>
    <property type="project" value="TreeGrafter"/>
</dbReference>
<evidence type="ECO:0000313" key="4">
    <source>
        <dbReference type="Proteomes" id="UP000694380"/>
    </source>
</evidence>
<dbReference type="GO" id="GO:0007051">
    <property type="term" value="P:spindle organization"/>
    <property type="evidence" value="ECO:0007669"/>
    <property type="project" value="InterPro"/>
</dbReference>
<reference evidence="3" key="1">
    <citation type="submission" date="2025-08" db="UniProtKB">
        <authorList>
            <consortium name="Ensembl"/>
        </authorList>
    </citation>
    <scope>IDENTIFICATION</scope>
</reference>
<name>A0A8C3HIX0_CHRPI</name>
<dbReference type="OMA" id="PPAMENE"/>
<evidence type="ECO:0000256" key="1">
    <source>
        <dbReference type="SAM" id="Coils"/>
    </source>
</evidence>
<evidence type="ECO:0000256" key="2">
    <source>
        <dbReference type="SAM" id="MobiDB-lite"/>
    </source>
</evidence>
<protein>
    <recommendedName>
        <fullName evidence="5">Small kinetochore-associated protein</fullName>
    </recommendedName>
</protein>
<evidence type="ECO:0008006" key="5">
    <source>
        <dbReference type="Google" id="ProtNLM"/>
    </source>
</evidence>
<keyword evidence="1" id="KW-0175">Coiled coil</keyword>
<dbReference type="PANTHER" id="PTHR31940:SF2">
    <property type="entry name" value="SMALL KINETOCHORE-ASSOCIATED PROTEIN"/>
    <property type="match status" value="1"/>
</dbReference>
<dbReference type="GO" id="GO:0072686">
    <property type="term" value="C:mitotic spindle"/>
    <property type="evidence" value="ECO:0007669"/>
    <property type="project" value="TreeGrafter"/>
</dbReference>
<dbReference type="PANTHER" id="PTHR31940">
    <property type="entry name" value="SMALL KINETOCHORE-ASSOCIATED PROTEIN"/>
    <property type="match status" value="1"/>
</dbReference>
<dbReference type="AlphaFoldDB" id="A0A8C3HIX0"/>
<dbReference type="Ensembl" id="ENSCPBT00000022294.1">
    <property type="protein sequence ID" value="ENSCPBP00000018906.1"/>
    <property type="gene ID" value="ENSCPBG00000013717.1"/>
</dbReference>
<dbReference type="GO" id="GO:0034451">
    <property type="term" value="C:centriolar satellite"/>
    <property type="evidence" value="ECO:0007669"/>
    <property type="project" value="TreeGrafter"/>
</dbReference>
<dbReference type="GeneTree" id="ENSGT00390000010376"/>
<sequence length="403" mass="45241">MCTHLAVPAHYGDATSWLCACVPLRPALPIFKRQRERPPPREVPVSVISRCPASRHPVRGPFVPALGSARDGSGPALGWGWGGAFLEPDTPGFRLQSQTVGAAVLFPRAWPSPAERPLGLPNARWAARGHISRPHPRKSLLGVDQRVLRVSPLARPGSRGRDPPAMENENSRIPVYSFHHPTTPFPSKKQRINKTVEPEFSKDPNFTFSSNVPEDGVFKAKNQGLCRSTKKVEPLSKKTATTARGPLSRYRLETELKTKNQLLEIAKQQLHSKLAGAQGTIKDLREKNEVLEEEVQKLKKFQDNCMVILESRNIDPVTGNEILEEEDTKECQKQTMLLTEKLKEELRLFSQMAEKQEELLTATAMWKLAENDRNNFLEKQASFQREIEEYAATVGQVELLLDI</sequence>
<dbReference type="GO" id="GO:0000070">
    <property type="term" value="P:mitotic sister chromatid segregation"/>
    <property type="evidence" value="ECO:0007669"/>
    <property type="project" value="TreeGrafter"/>
</dbReference>
<feature type="coiled-coil region" evidence="1">
    <location>
        <begin position="267"/>
        <end position="304"/>
    </location>
</feature>
<accession>A0A8C3HIX0</accession>
<proteinExistence type="predicted"/>